<name>A0A8S9A2S6_SORMA</name>
<reference evidence="1 2" key="1">
    <citation type="submission" date="2017-07" db="EMBL/GenBank/DDBJ databases">
        <title>Genome sequence of the Sordaria macrospora wild type strain R19027.</title>
        <authorList>
            <person name="Nowrousian M."/>
            <person name="Teichert I."/>
            <person name="Kueck U."/>
        </authorList>
    </citation>
    <scope>NUCLEOTIDE SEQUENCE [LARGE SCALE GENOMIC DNA]</scope>
    <source>
        <strain evidence="1 2">R19027</strain>
        <tissue evidence="1">Mycelium</tissue>
    </source>
</reference>
<proteinExistence type="predicted"/>
<evidence type="ECO:0000313" key="2">
    <source>
        <dbReference type="Proteomes" id="UP000433876"/>
    </source>
</evidence>
<evidence type="ECO:0000313" key="1">
    <source>
        <dbReference type="EMBL" id="KAA8635420.1"/>
    </source>
</evidence>
<comment type="caution">
    <text evidence="1">The sequence shown here is derived from an EMBL/GenBank/DDBJ whole genome shotgun (WGS) entry which is preliminary data.</text>
</comment>
<protein>
    <submittedName>
        <fullName evidence="1">Uncharacterized protein</fullName>
    </submittedName>
</protein>
<sequence>MASDLPSLQVDLTGLGQMMMTMGAGGLKKLASSGIDIHTIGSMYALGQLAPACQDFRNRLHKARQEQRKEQWWIGLVELGAGTNFVLDEFLKTRAGENVISLLTPIISVLDDQGSSTLMSSLFDHMKAPLEDIPGTGRLQAIRSIALPIARKLGFAERLAEMHRWLGSNRFRAEGGPVDLPLNDAVPATETAVVVITALTTLMVQSHNKTKRLVFCGVRGAAWVLVYASLVLGLGVCLVDKEGVPVPVTQPYSSAVVLIIPSKPEKVKLQTLITSTDQLIEEPQLLSSTLGMNWLVSCGPEGINLFSLICGCDLTDHSQIGSVIFTIAMEYIKQYEDGLHRNGECPIMPESLVNSKSYQWCATETSQQKSHRVRLVLNRFGIMGPYTQLDDVFSNHLHHVPPWDGEEEHEAYISITDNFFQHLGSVTIQGSIMQIAEPWAYSPAHQSKLRKRDWKDIIRALSFVAAVLSQSNWAEGSGNLCYETLKKVAFGSGLKGMNHKERQLQDTSEEWLWNLYYIGAIKDLIMELDIHLEEWENETEMIRIGLDMRLAQGDLFSTGNGEE</sequence>
<dbReference type="Proteomes" id="UP000433876">
    <property type="component" value="Unassembled WGS sequence"/>
</dbReference>
<gene>
    <name evidence="1" type="ORF">SMACR_00516</name>
</gene>
<dbReference type="VEuPathDB" id="FungiDB:SMAC_00516"/>
<dbReference type="AlphaFoldDB" id="A0A8S9A2S6"/>
<accession>A0A8S9A2S6</accession>
<organism evidence="1 2">
    <name type="scientific">Sordaria macrospora</name>
    <dbReference type="NCBI Taxonomy" id="5147"/>
    <lineage>
        <taxon>Eukaryota</taxon>
        <taxon>Fungi</taxon>
        <taxon>Dikarya</taxon>
        <taxon>Ascomycota</taxon>
        <taxon>Pezizomycotina</taxon>
        <taxon>Sordariomycetes</taxon>
        <taxon>Sordariomycetidae</taxon>
        <taxon>Sordariales</taxon>
        <taxon>Sordariaceae</taxon>
        <taxon>Sordaria</taxon>
    </lineage>
</organism>
<dbReference type="EMBL" id="NMPR01000012">
    <property type="protein sequence ID" value="KAA8635420.1"/>
    <property type="molecule type" value="Genomic_DNA"/>
</dbReference>